<evidence type="ECO:0000313" key="2">
    <source>
        <dbReference type="Proteomes" id="UP001218218"/>
    </source>
</evidence>
<dbReference type="EMBL" id="JARIHO010000004">
    <property type="protein sequence ID" value="KAJ7362789.1"/>
    <property type="molecule type" value="Genomic_DNA"/>
</dbReference>
<proteinExistence type="predicted"/>
<reference evidence="1" key="1">
    <citation type="submission" date="2023-03" db="EMBL/GenBank/DDBJ databases">
        <title>Massive genome expansion in bonnet fungi (Mycena s.s.) driven by repeated elements and novel gene families across ecological guilds.</title>
        <authorList>
            <consortium name="Lawrence Berkeley National Laboratory"/>
            <person name="Harder C.B."/>
            <person name="Miyauchi S."/>
            <person name="Viragh M."/>
            <person name="Kuo A."/>
            <person name="Thoen E."/>
            <person name="Andreopoulos B."/>
            <person name="Lu D."/>
            <person name="Skrede I."/>
            <person name="Drula E."/>
            <person name="Henrissat B."/>
            <person name="Morin E."/>
            <person name="Kohler A."/>
            <person name="Barry K."/>
            <person name="LaButti K."/>
            <person name="Morin E."/>
            <person name="Salamov A."/>
            <person name="Lipzen A."/>
            <person name="Mereny Z."/>
            <person name="Hegedus B."/>
            <person name="Baldrian P."/>
            <person name="Stursova M."/>
            <person name="Weitz H."/>
            <person name="Taylor A."/>
            <person name="Grigoriev I.V."/>
            <person name="Nagy L.G."/>
            <person name="Martin F."/>
            <person name="Kauserud H."/>
        </authorList>
    </citation>
    <scope>NUCLEOTIDE SEQUENCE</scope>
    <source>
        <strain evidence="1">CBHHK002</strain>
    </source>
</reference>
<comment type="caution">
    <text evidence="1">The sequence shown here is derived from an EMBL/GenBank/DDBJ whole genome shotgun (WGS) entry which is preliminary data.</text>
</comment>
<name>A0AAD7F3E0_9AGAR</name>
<dbReference type="AlphaFoldDB" id="A0AAD7F3E0"/>
<organism evidence="1 2">
    <name type="scientific">Mycena albidolilacea</name>
    <dbReference type="NCBI Taxonomy" id="1033008"/>
    <lineage>
        <taxon>Eukaryota</taxon>
        <taxon>Fungi</taxon>
        <taxon>Dikarya</taxon>
        <taxon>Basidiomycota</taxon>
        <taxon>Agaricomycotina</taxon>
        <taxon>Agaricomycetes</taxon>
        <taxon>Agaricomycetidae</taxon>
        <taxon>Agaricales</taxon>
        <taxon>Marasmiineae</taxon>
        <taxon>Mycenaceae</taxon>
        <taxon>Mycena</taxon>
    </lineage>
</organism>
<dbReference type="Proteomes" id="UP001218218">
    <property type="component" value="Unassembled WGS sequence"/>
</dbReference>
<protein>
    <submittedName>
        <fullName evidence="1">Uncharacterized protein</fullName>
    </submittedName>
</protein>
<gene>
    <name evidence="1" type="ORF">DFH08DRAFT_930916</name>
</gene>
<sequence>MDCQFSFGPDRSYFCSAGSVYAWSENSLPPVLARLLEDSTHPQALNIPYDVSFSMESGSYALCWKTKRGEDRYEDGCLGPSYARLARFMKAAAASGGHTTRTVFGPNASFFSMSPSGFCWQNLPSELEHDMQGCIKLRRPTCVALGVEGTFVVIYSDGKTAFDLRGQYPLLQKIIMERASAKRGLVYVALNPFVAGEYYGVYGDGKSTWCLLPTWSQDVATVSLQIKGLPVDPAPATVAPTPVSASAATPVSIQHPQPAQAAAANGSTNKWKEGAVLGLKATAFLMGMPVVPLPKKAKT</sequence>
<evidence type="ECO:0000313" key="1">
    <source>
        <dbReference type="EMBL" id="KAJ7362789.1"/>
    </source>
</evidence>
<keyword evidence="2" id="KW-1185">Reference proteome</keyword>
<accession>A0AAD7F3E0</accession>